<dbReference type="AlphaFoldDB" id="A0A0E9XUQ7"/>
<organism evidence="1">
    <name type="scientific">Anguilla anguilla</name>
    <name type="common">European freshwater eel</name>
    <name type="synonym">Muraena anguilla</name>
    <dbReference type="NCBI Taxonomy" id="7936"/>
    <lineage>
        <taxon>Eukaryota</taxon>
        <taxon>Metazoa</taxon>
        <taxon>Chordata</taxon>
        <taxon>Craniata</taxon>
        <taxon>Vertebrata</taxon>
        <taxon>Euteleostomi</taxon>
        <taxon>Actinopterygii</taxon>
        <taxon>Neopterygii</taxon>
        <taxon>Teleostei</taxon>
        <taxon>Anguilliformes</taxon>
        <taxon>Anguillidae</taxon>
        <taxon>Anguilla</taxon>
    </lineage>
</organism>
<accession>A0A0E9XUQ7</accession>
<dbReference type="EMBL" id="GBXM01003159">
    <property type="protein sequence ID" value="JAI05419.1"/>
    <property type="molecule type" value="Transcribed_RNA"/>
</dbReference>
<reference evidence="1" key="2">
    <citation type="journal article" date="2015" name="Fish Shellfish Immunol.">
        <title>Early steps in the European eel (Anguilla anguilla)-Vibrio vulnificus interaction in the gills: Role of the RtxA13 toxin.</title>
        <authorList>
            <person name="Callol A."/>
            <person name="Pajuelo D."/>
            <person name="Ebbesson L."/>
            <person name="Teles M."/>
            <person name="MacKenzie S."/>
            <person name="Amaro C."/>
        </authorList>
    </citation>
    <scope>NUCLEOTIDE SEQUENCE</scope>
</reference>
<proteinExistence type="predicted"/>
<name>A0A0E9XUQ7_ANGAN</name>
<evidence type="ECO:0000313" key="1">
    <source>
        <dbReference type="EMBL" id="JAI05419.1"/>
    </source>
</evidence>
<reference evidence="1" key="1">
    <citation type="submission" date="2014-11" db="EMBL/GenBank/DDBJ databases">
        <authorList>
            <person name="Amaro Gonzalez C."/>
        </authorList>
    </citation>
    <scope>NUCLEOTIDE SEQUENCE</scope>
</reference>
<sequence>MYRGGKKKKVDRLWAHNGPQKRRENSYRFSYFQFHPFPYTAEPHTYCFPDWICNVDGLKHIH</sequence>
<protein>
    <submittedName>
        <fullName evidence="1">Uncharacterized protein</fullName>
    </submittedName>
</protein>